<dbReference type="Pfam" id="PF25000">
    <property type="entry name" value="DUF7779"/>
    <property type="match status" value="1"/>
</dbReference>
<dbReference type="SMART" id="SM00028">
    <property type="entry name" value="TPR"/>
    <property type="match status" value="5"/>
</dbReference>
<evidence type="ECO:0000259" key="3">
    <source>
        <dbReference type="Pfam" id="PF25000"/>
    </source>
</evidence>
<sequence>MEAETKNSAASAPEKRQPWKDHWHSLSATKPTGDGTSHGFERGEQVIMDGNMIMDRDMGGNDDSKDSSDTKKDDAQKKKDATKKGGEKEKGNDGSTRKIPCQETYKPASMAVLNDECVISDMHYLERHDMYEREKPYSLRFPPDGAPELLQSNVKRDKQQIRLRSMRGCPDLRLDTCGFELLPSPCTISYEDFGNHQKIQTTYLTDLGNDLKRTLKAKLVIPLDFSVRRRHESFPVSTGEDYKYDQPTAMAHIDFTVREGERMIRILFGQQAGAVLQGRWQIINAWRPIKGPLVDWPLGLCDTRTVDFEADTMPGDIVFRRFFTENLQVHHNPKHAWYWLPRQTVDEVLIFKSAESDASCAQADSFTVNISSDTQGLPTDPQDQEVVAECAVSILLIPDIGTSVNSSWGICHDSWLKTLDKQDQSIVVQWYDHGIASSNLSSWEIILEEGSTLLGALYQYAQRNALGIAGSQYERYSDLLNVMAGITFLGTPHQLDGATHEQYGEQIACLLRANPGLHFNRHTFVKLKEDSVLLRDIATRFNETILRVDILSVFETKVTKLRDSSFFKRNKKRVVVDSFLSRVGSLLEQQLGLNLDHLELPLLIEPTNGGPNESVQKWLLSAISGSMFNIQQRLMPSTSTFRESPKHSASSVVSIDDVRQALPTPVPGPRSSQDAQRGSITPGTDPSASERTDSFVDVESLLEALVVQQTEPHIPCFMIDTFVRNPEFFGRSDVLSRLDECLLPSKELIVASQPDRTRVGVLSGMAGLGKTETAIEYAYSRQHDFDCIFWVRAEDTGKLETDIAQIAARLGIHDTSDPHNKAINKSLALGWLTNPFKIDRRGTSPQRTLASWLIIFDNADDSSVLSSYTDIANCGAVLITSRDPLSKSSFSSSAVDVELKLFGELESGQFLQRIANVRNHEYEAQKIGTKLGGLPIAIAQMGGMIRWHSLSFAEFLGIYDEPLDEKEVLEWKGHELRQTSRGNVSTIWAIEKLSNEARCVIEILAFLDPDSIQDAILSARASELSTLPYFPRTKGMTFYNVRTELIRSSLIRRNDETGDFWVHRVVQHVVRAKMSPEHRLRVFSSVVSRVASEWPSVIGAHDPKQWKSMEALYPHVISLRDIYLKYFDDKSGRCDEKLARAYNQMGTGWMMAGEYEKAESCFSSSIAGYQSSPGYSACMRSIPMANIGLAYWLQGRLSDAAAVLEEGLKDREEVYGRMDSQSFRTGRFLHALGNVYHDQGHADKSEVFHCRALAQYQSTIGNHHHRTADVCHKVAQHCLRNGKREQAARLVEQALHAWSVDNSAYLPEIARTTFLKAKVAMALGDETGAMESYKKAAGLRKRLTNQPKKHDQLCEADFDELVTFWSR</sequence>
<reference evidence="4 5" key="1">
    <citation type="submission" date="2023-01" db="EMBL/GenBank/DDBJ databases">
        <title>Analysis of 21 Apiospora genomes using comparative genomics revels a genus with tremendous synthesis potential of carbohydrate active enzymes and secondary metabolites.</title>
        <authorList>
            <person name="Sorensen T."/>
        </authorList>
    </citation>
    <scope>NUCLEOTIDE SEQUENCE [LARGE SCALE GENOMIC DNA]</scope>
    <source>
        <strain evidence="4 5">CBS 20057</strain>
    </source>
</reference>
<evidence type="ECO:0000313" key="4">
    <source>
        <dbReference type="EMBL" id="KAK8018781.1"/>
    </source>
</evidence>
<keyword evidence="5" id="KW-1185">Reference proteome</keyword>
<feature type="compositionally biased region" description="Basic and acidic residues" evidence="2">
    <location>
        <begin position="54"/>
        <end position="96"/>
    </location>
</feature>
<dbReference type="NCBIfam" id="NF041278">
    <property type="entry name" value="CmcJ_NvfI_EfuI"/>
    <property type="match status" value="1"/>
</dbReference>
<dbReference type="InterPro" id="IPR027417">
    <property type="entry name" value="P-loop_NTPase"/>
</dbReference>
<proteinExistence type="inferred from homology"/>
<dbReference type="Gene3D" id="3.40.50.300">
    <property type="entry name" value="P-loop containing nucleotide triphosphate hydrolases"/>
    <property type="match status" value="1"/>
</dbReference>
<feature type="region of interest" description="Disordered" evidence="2">
    <location>
        <begin position="1"/>
        <end position="102"/>
    </location>
</feature>
<dbReference type="PANTHER" id="PTHR34598">
    <property type="entry name" value="BLL6449 PROTEIN"/>
    <property type="match status" value="1"/>
</dbReference>
<comment type="similarity">
    <text evidence="1">Belongs to the asaB hydroxylase/desaturase family.</text>
</comment>
<feature type="domain" description="DUF7779" evidence="3">
    <location>
        <begin position="988"/>
        <end position="1078"/>
    </location>
</feature>
<gene>
    <name evidence="4" type="ORF">PG991_007971</name>
</gene>
<dbReference type="EMBL" id="JAQQWI010000010">
    <property type="protein sequence ID" value="KAK8018781.1"/>
    <property type="molecule type" value="Genomic_DNA"/>
</dbReference>
<feature type="compositionally biased region" description="Basic and acidic residues" evidence="2">
    <location>
        <begin position="13"/>
        <end position="24"/>
    </location>
</feature>
<dbReference type="PANTHER" id="PTHR34598:SF3">
    <property type="entry name" value="OXIDOREDUCTASE AN1597"/>
    <property type="match status" value="1"/>
</dbReference>
<dbReference type="SUPFAM" id="SSF52540">
    <property type="entry name" value="P-loop containing nucleoside triphosphate hydrolases"/>
    <property type="match status" value="1"/>
</dbReference>
<evidence type="ECO:0000256" key="1">
    <source>
        <dbReference type="ARBA" id="ARBA00023604"/>
    </source>
</evidence>
<dbReference type="Proteomes" id="UP001396898">
    <property type="component" value="Unassembled WGS sequence"/>
</dbReference>
<name>A0ABR1RUZ6_9PEZI</name>
<dbReference type="SUPFAM" id="SSF48452">
    <property type="entry name" value="TPR-like"/>
    <property type="match status" value="1"/>
</dbReference>
<feature type="compositionally biased region" description="Polar residues" evidence="2">
    <location>
        <begin position="1"/>
        <end position="10"/>
    </location>
</feature>
<dbReference type="InterPro" id="IPR044053">
    <property type="entry name" value="AsaB-like"/>
</dbReference>
<evidence type="ECO:0000313" key="5">
    <source>
        <dbReference type="Proteomes" id="UP001396898"/>
    </source>
</evidence>
<dbReference type="InterPro" id="IPR011990">
    <property type="entry name" value="TPR-like_helical_dom_sf"/>
</dbReference>
<dbReference type="Pfam" id="PF13424">
    <property type="entry name" value="TPR_12"/>
    <property type="match status" value="1"/>
</dbReference>
<accession>A0ABR1RUZ6</accession>
<evidence type="ECO:0000256" key="2">
    <source>
        <dbReference type="SAM" id="MobiDB-lite"/>
    </source>
</evidence>
<dbReference type="Gene3D" id="1.25.40.10">
    <property type="entry name" value="Tetratricopeptide repeat domain"/>
    <property type="match status" value="1"/>
</dbReference>
<dbReference type="InterPro" id="IPR019734">
    <property type="entry name" value="TPR_rpt"/>
</dbReference>
<dbReference type="Pfam" id="PF13374">
    <property type="entry name" value="TPR_10"/>
    <property type="match status" value="1"/>
</dbReference>
<dbReference type="InterPro" id="IPR056681">
    <property type="entry name" value="DUF7779"/>
</dbReference>
<comment type="caution">
    <text evidence="4">The sequence shown here is derived from an EMBL/GenBank/DDBJ whole genome shotgun (WGS) entry which is preliminary data.</text>
</comment>
<feature type="compositionally biased region" description="Polar residues" evidence="2">
    <location>
        <begin position="670"/>
        <end position="687"/>
    </location>
</feature>
<protein>
    <submittedName>
        <fullName evidence="4">Tetratricopeptide repeat domain containing protein</fullName>
    </submittedName>
</protein>
<organism evidence="4 5">
    <name type="scientific">Apiospora marii</name>
    <dbReference type="NCBI Taxonomy" id="335849"/>
    <lineage>
        <taxon>Eukaryota</taxon>
        <taxon>Fungi</taxon>
        <taxon>Dikarya</taxon>
        <taxon>Ascomycota</taxon>
        <taxon>Pezizomycotina</taxon>
        <taxon>Sordariomycetes</taxon>
        <taxon>Xylariomycetidae</taxon>
        <taxon>Amphisphaeriales</taxon>
        <taxon>Apiosporaceae</taxon>
        <taxon>Apiospora</taxon>
    </lineage>
</organism>
<feature type="region of interest" description="Disordered" evidence="2">
    <location>
        <begin position="661"/>
        <end position="693"/>
    </location>
</feature>